<organism evidence="1 2">
    <name type="scientific">Vigna angularis var. angularis</name>
    <dbReference type="NCBI Taxonomy" id="157739"/>
    <lineage>
        <taxon>Eukaryota</taxon>
        <taxon>Viridiplantae</taxon>
        <taxon>Streptophyta</taxon>
        <taxon>Embryophyta</taxon>
        <taxon>Tracheophyta</taxon>
        <taxon>Spermatophyta</taxon>
        <taxon>Magnoliopsida</taxon>
        <taxon>eudicotyledons</taxon>
        <taxon>Gunneridae</taxon>
        <taxon>Pentapetalae</taxon>
        <taxon>rosids</taxon>
        <taxon>fabids</taxon>
        <taxon>Fabales</taxon>
        <taxon>Fabaceae</taxon>
        <taxon>Papilionoideae</taxon>
        <taxon>50 kb inversion clade</taxon>
        <taxon>NPAAA clade</taxon>
        <taxon>indigoferoid/millettioid clade</taxon>
        <taxon>Phaseoleae</taxon>
        <taxon>Vigna</taxon>
    </lineage>
</organism>
<gene>
    <name evidence="1" type="primary">Vigan.10G126100</name>
    <name evidence="1" type="ORF">VIGAN_10126100</name>
</gene>
<dbReference type="Proteomes" id="UP000291084">
    <property type="component" value="Chromosome 10"/>
</dbReference>
<accession>A0A0S3T422</accession>
<dbReference type="EMBL" id="AP015043">
    <property type="protein sequence ID" value="BAT99749.1"/>
    <property type="molecule type" value="Genomic_DNA"/>
</dbReference>
<sequence length="134" mass="15539">FKLVLLFFKSSLRSHFSQKRCKLVLFGYGVKKLTAQLPSWKKTDELYIFLLTWHSTWQSPCNCNLQPLPQLSSSHMPMVFLLITTFSFSSFSSSFFHPFNSTFLFFPISLCLLNSNPNLTSFEISKLQKPQNIV</sequence>
<evidence type="ECO:0000313" key="1">
    <source>
        <dbReference type="EMBL" id="BAT99749.1"/>
    </source>
</evidence>
<dbReference type="AlphaFoldDB" id="A0A0S3T422"/>
<evidence type="ECO:0000313" key="2">
    <source>
        <dbReference type="Proteomes" id="UP000291084"/>
    </source>
</evidence>
<name>A0A0S3T422_PHAAN</name>
<keyword evidence="2" id="KW-1185">Reference proteome</keyword>
<reference evidence="1 2" key="1">
    <citation type="journal article" date="2015" name="Sci. Rep.">
        <title>The power of single molecule real-time sequencing technology in the de novo assembly of a eukaryotic genome.</title>
        <authorList>
            <person name="Sakai H."/>
            <person name="Naito K."/>
            <person name="Ogiso-Tanaka E."/>
            <person name="Takahashi Y."/>
            <person name="Iseki K."/>
            <person name="Muto C."/>
            <person name="Satou K."/>
            <person name="Teruya K."/>
            <person name="Shiroma A."/>
            <person name="Shimoji M."/>
            <person name="Hirano T."/>
            <person name="Itoh T."/>
            <person name="Kaga A."/>
            <person name="Tomooka N."/>
        </authorList>
    </citation>
    <scope>NUCLEOTIDE SEQUENCE [LARGE SCALE GENOMIC DNA]</scope>
    <source>
        <strain evidence="2">cv. Shumari</strain>
    </source>
</reference>
<protein>
    <submittedName>
        <fullName evidence="1">Uncharacterized protein</fullName>
    </submittedName>
</protein>
<feature type="non-terminal residue" evidence="1">
    <location>
        <position position="1"/>
    </location>
</feature>
<proteinExistence type="predicted"/>